<keyword evidence="1" id="KW-0812">Transmembrane</keyword>
<evidence type="ECO:0000313" key="2">
    <source>
        <dbReference type="EMBL" id="VFU57723.1"/>
    </source>
</evidence>
<name>A0A6N2N9I1_SALVM</name>
<keyword evidence="1" id="KW-1133">Transmembrane helix</keyword>
<sequence length="75" mass="8849">MVQVQSSIRVITTFHIYFLYQRYEELELKKVRAMSTECTLWVPILLGNPGIFLILLPMQLLRSCMKMLLTDLLMI</sequence>
<evidence type="ECO:0000256" key="1">
    <source>
        <dbReference type="SAM" id="Phobius"/>
    </source>
</evidence>
<organism evidence="2">
    <name type="scientific">Salix viminalis</name>
    <name type="common">Common osier</name>
    <name type="synonym">Basket willow</name>
    <dbReference type="NCBI Taxonomy" id="40686"/>
    <lineage>
        <taxon>Eukaryota</taxon>
        <taxon>Viridiplantae</taxon>
        <taxon>Streptophyta</taxon>
        <taxon>Embryophyta</taxon>
        <taxon>Tracheophyta</taxon>
        <taxon>Spermatophyta</taxon>
        <taxon>Magnoliopsida</taxon>
        <taxon>eudicotyledons</taxon>
        <taxon>Gunneridae</taxon>
        <taxon>Pentapetalae</taxon>
        <taxon>rosids</taxon>
        <taxon>fabids</taxon>
        <taxon>Malpighiales</taxon>
        <taxon>Salicaceae</taxon>
        <taxon>Saliceae</taxon>
        <taxon>Salix</taxon>
    </lineage>
</organism>
<feature type="transmembrane region" description="Helical" evidence="1">
    <location>
        <begin position="40"/>
        <end position="58"/>
    </location>
</feature>
<dbReference type="EMBL" id="CAADRP010001963">
    <property type="protein sequence ID" value="VFU57723.1"/>
    <property type="molecule type" value="Genomic_DNA"/>
</dbReference>
<keyword evidence="1" id="KW-0472">Membrane</keyword>
<protein>
    <submittedName>
        <fullName evidence="2">Uncharacterized protein</fullName>
    </submittedName>
</protein>
<dbReference type="AlphaFoldDB" id="A0A6N2N9I1"/>
<accession>A0A6N2N9I1</accession>
<gene>
    <name evidence="2" type="ORF">SVIM_LOCUS417671</name>
</gene>
<proteinExistence type="predicted"/>
<reference evidence="2" key="1">
    <citation type="submission" date="2019-03" db="EMBL/GenBank/DDBJ databases">
        <authorList>
            <person name="Mank J."/>
            <person name="Almeida P."/>
        </authorList>
    </citation>
    <scope>NUCLEOTIDE SEQUENCE</scope>
    <source>
        <strain evidence="2">78183</strain>
    </source>
</reference>